<dbReference type="Proteomes" id="UP001501094">
    <property type="component" value="Unassembled WGS sequence"/>
</dbReference>
<protein>
    <recommendedName>
        <fullName evidence="2">SecDF P1 head subdomain domain-containing protein</fullName>
    </recommendedName>
</protein>
<dbReference type="EMBL" id="BAAANL010000005">
    <property type="protein sequence ID" value="GAA1865853.1"/>
    <property type="molecule type" value="Genomic_DNA"/>
</dbReference>
<evidence type="ECO:0000259" key="2">
    <source>
        <dbReference type="Pfam" id="PF22599"/>
    </source>
</evidence>
<dbReference type="Pfam" id="PF22599">
    <property type="entry name" value="SecDF_P1_head"/>
    <property type="match status" value="1"/>
</dbReference>
<sequence length="286" mass="29292">MIRRTVSILMGCAVLLAASACGLTGGALEPDEPSTRIVLTAAPPNGTEATPEDMKAAADAFRARLEAGGRTVADATVDGSTVTLDVNGKVDDETRLLLTEPGVISFRQVLALGVSGTTASASALPDIPRDVIAGFDALDCTDEASHQADAAGSDEFLLVCDAAGTSKYVLGPPEIDGTDVAEANAGRQEGASSGWIVNLRFDDQGTTAFADIVDRLQAEDSPRNQFAITVDGAVISAPALMPGTAITSGEAQISGDFTRGSAEVLASQLGADPLPFPFEVQEISPQ</sequence>
<comment type="caution">
    <text evidence="3">The sequence shown here is derived from an EMBL/GenBank/DDBJ whole genome shotgun (WGS) entry which is preliminary data.</text>
</comment>
<dbReference type="Gene3D" id="3.30.1360.200">
    <property type="match status" value="1"/>
</dbReference>
<gene>
    <name evidence="3" type="ORF">GCM10009751_24930</name>
</gene>
<feature type="chain" id="PRO_5046809994" description="SecDF P1 head subdomain domain-containing protein" evidence="1">
    <location>
        <begin position="23"/>
        <end position="286"/>
    </location>
</feature>
<dbReference type="PROSITE" id="PS51257">
    <property type="entry name" value="PROKAR_LIPOPROTEIN"/>
    <property type="match status" value="1"/>
</dbReference>
<organism evidence="3 4">
    <name type="scientific">Myceligenerans crystallogenes</name>
    <dbReference type="NCBI Taxonomy" id="316335"/>
    <lineage>
        <taxon>Bacteria</taxon>
        <taxon>Bacillati</taxon>
        <taxon>Actinomycetota</taxon>
        <taxon>Actinomycetes</taxon>
        <taxon>Micrococcales</taxon>
        <taxon>Promicromonosporaceae</taxon>
        <taxon>Myceligenerans</taxon>
    </lineage>
</organism>
<dbReference type="InterPro" id="IPR054384">
    <property type="entry name" value="SecDF_P1_head"/>
</dbReference>
<evidence type="ECO:0000256" key="1">
    <source>
        <dbReference type="SAM" id="SignalP"/>
    </source>
</evidence>
<name>A0ABN2NEI3_9MICO</name>
<keyword evidence="4" id="KW-1185">Reference proteome</keyword>
<evidence type="ECO:0000313" key="3">
    <source>
        <dbReference type="EMBL" id="GAA1865853.1"/>
    </source>
</evidence>
<dbReference type="RefSeq" id="WP_344103280.1">
    <property type="nucleotide sequence ID" value="NZ_BAAANL010000005.1"/>
</dbReference>
<evidence type="ECO:0000313" key="4">
    <source>
        <dbReference type="Proteomes" id="UP001501094"/>
    </source>
</evidence>
<accession>A0ABN2NEI3</accession>
<proteinExistence type="predicted"/>
<feature type="signal peptide" evidence="1">
    <location>
        <begin position="1"/>
        <end position="22"/>
    </location>
</feature>
<feature type="domain" description="SecDF P1 head subdomain" evidence="2">
    <location>
        <begin position="166"/>
        <end position="275"/>
    </location>
</feature>
<dbReference type="Gene3D" id="3.30.70.3400">
    <property type="match status" value="1"/>
</dbReference>
<keyword evidence="1" id="KW-0732">Signal</keyword>
<reference evidence="3 4" key="1">
    <citation type="journal article" date="2019" name="Int. J. Syst. Evol. Microbiol.">
        <title>The Global Catalogue of Microorganisms (GCM) 10K type strain sequencing project: providing services to taxonomists for standard genome sequencing and annotation.</title>
        <authorList>
            <consortium name="The Broad Institute Genomics Platform"/>
            <consortium name="The Broad Institute Genome Sequencing Center for Infectious Disease"/>
            <person name="Wu L."/>
            <person name="Ma J."/>
        </authorList>
    </citation>
    <scope>NUCLEOTIDE SEQUENCE [LARGE SCALE GENOMIC DNA]</scope>
    <source>
        <strain evidence="3 4">JCM 14326</strain>
    </source>
</reference>